<name>A0AB33K0X4_9ACTN</name>
<dbReference type="Pfam" id="PF04471">
    <property type="entry name" value="Mrr_cat"/>
    <property type="match status" value="1"/>
</dbReference>
<dbReference type="InterPro" id="IPR003325">
    <property type="entry name" value="TerD"/>
</dbReference>
<organism evidence="4">
    <name type="scientific">Kitasatospora sp. CMC57</name>
    <dbReference type="NCBI Taxonomy" id="3231513"/>
    <lineage>
        <taxon>Bacteria</taxon>
        <taxon>Bacillati</taxon>
        <taxon>Actinomycetota</taxon>
        <taxon>Actinomycetes</taxon>
        <taxon>Kitasatosporales</taxon>
        <taxon>Streptomycetaceae</taxon>
        <taxon>Kitasatospora</taxon>
    </lineage>
</organism>
<dbReference type="InterPro" id="IPR052906">
    <property type="entry name" value="Type_IV_Methyl-Rstrct_Enzyme"/>
</dbReference>
<evidence type="ECO:0000259" key="3">
    <source>
        <dbReference type="Pfam" id="PF04471"/>
    </source>
</evidence>
<feature type="domain" description="TerD" evidence="2">
    <location>
        <begin position="590"/>
        <end position="732"/>
    </location>
</feature>
<dbReference type="Pfam" id="PF02342">
    <property type="entry name" value="TerD"/>
    <property type="match status" value="1"/>
</dbReference>
<evidence type="ECO:0000259" key="2">
    <source>
        <dbReference type="Pfam" id="PF02342"/>
    </source>
</evidence>
<dbReference type="GO" id="GO:0015666">
    <property type="term" value="F:restriction endodeoxyribonuclease activity"/>
    <property type="evidence" value="ECO:0007669"/>
    <property type="project" value="TreeGrafter"/>
</dbReference>
<dbReference type="EMBL" id="AP035881">
    <property type="protein sequence ID" value="BFP45573.1"/>
    <property type="molecule type" value="Genomic_DNA"/>
</dbReference>
<dbReference type="GO" id="GO:0003677">
    <property type="term" value="F:DNA binding"/>
    <property type="evidence" value="ECO:0007669"/>
    <property type="project" value="InterPro"/>
</dbReference>
<feature type="domain" description="Restriction endonuclease type IV Mrr" evidence="3">
    <location>
        <begin position="404"/>
        <end position="514"/>
    </location>
</feature>
<dbReference type="InterPro" id="IPR007560">
    <property type="entry name" value="Restrct_endonuc_IV_Mrr"/>
</dbReference>
<dbReference type="RefSeq" id="WP_407988068.1">
    <property type="nucleotide sequence ID" value="NZ_AP035881.2"/>
</dbReference>
<dbReference type="SUPFAM" id="SSF52980">
    <property type="entry name" value="Restriction endonuclease-like"/>
    <property type="match status" value="1"/>
</dbReference>
<keyword evidence="4" id="KW-0378">Hydrolase</keyword>
<evidence type="ECO:0000313" key="4">
    <source>
        <dbReference type="EMBL" id="BFP45573.1"/>
    </source>
</evidence>
<feature type="coiled-coil region" evidence="1">
    <location>
        <begin position="24"/>
        <end position="51"/>
    </location>
</feature>
<proteinExistence type="predicted"/>
<dbReference type="Gene3D" id="2.60.60.30">
    <property type="entry name" value="sav2460 like domains"/>
    <property type="match status" value="1"/>
</dbReference>
<keyword evidence="4" id="KW-0540">Nuclease</keyword>
<keyword evidence="4" id="KW-0255">Endonuclease</keyword>
<reference evidence="4" key="1">
    <citation type="submission" date="2024-07" db="EMBL/GenBank/DDBJ databases">
        <title>Complete genome sequences of cellulolytic bacteria, Kitasatospora sp. CMC57 and Streptomyces sp. CMC78, isolated from Japanese agricultural soil.</title>
        <authorList>
            <person name="Hashimoto T."/>
            <person name="Ito M."/>
            <person name="Iwamoto M."/>
            <person name="Fukahori D."/>
            <person name="Shoda T."/>
            <person name="Sakoda M."/>
            <person name="Morohoshi T."/>
            <person name="Mitsuboshi M."/>
            <person name="Nishizawa T."/>
        </authorList>
    </citation>
    <scope>NUCLEOTIDE SEQUENCE</scope>
    <source>
        <strain evidence="4">CMC57</strain>
    </source>
</reference>
<dbReference type="InterPro" id="IPR011856">
    <property type="entry name" value="tRNA_endonuc-like_dom_sf"/>
</dbReference>
<gene>
    <name evidence="4" type="ORF">KCMC57_19410</name>
</gene>
<accession>A0AB33K0X4</accession>
<keyword evidence="1" id="KW-0175">Coiled coil</keyword>
<dbReference type="PANTHER" id="PTHR30015">
    <property type="entry name" value="MRR RESTRICTION SYSTEM PROTEIN"/>
    <property type="match status" value="1"/>
</dbReference>
<dbReference type="PANTHER" id="PTHR30015:SF7">
    <property type="entry name" value="TYPE IV METHYL-DIRECTED RESTRICTION ENZYME ECOKMRR"/>
    <property type="match status" value="1"/>
</dbReference>
<dbReference type="InterPro" id="IPR011335">
    <property type="entry name" value="Restrct_endonuc-II-like"/>
</dbReference>
<dbReference type="CDD" id="cd06974">
    <property type="entry name" value="TerD_like"/>
    <property type="match status" value="1"/>
</dbReference>
<dbReference type="AlphaFoldDB" id="A0AB33K0X4"/>
<protein>
    <submittedName>
        <fullName evidence="4">Restriction endonuclease</fullName>
    </submittedName>
</protein>
<dbReference type="GO" id="GO:0009307">
    <property type="term" value="P:DNA restriction-modification system"/>
    <property type="evidence" value="ECO:0007669"/>
    <property type="project" value="InterPro"/>
</dbReference>
<dbReference type="Gene3D" id="3.40.1350.10">
    <property type="match status" value="1"/>
</dbReference>
<evidence type="ECO:0000256" key="1">
    <source>
        <dbReference type="SAM" id="Coils"/>
    </source>
</evidence>
<sequence length="738" mass="80633">MAGRRNSGVLAMIAEAQRQQGREQEAQRRAAVAAQRQFERAQREAQRAAAQGEKEALRAYQQGREADAARRTAELDERVAELRGVLAAGLVGRPFRLADLQASFQPAPFDPGQLGRPVPMPDQNWYLIPPLTGMQALNPTARRQYDEQAAHARARFEHDWHAAQSAEQERLRRLADYRAQYDSWAAERHRLAADRTGQAARLAAELASGSADAVAELFETALQSGADWPEDFPRSGTVGWDPAARQLVVDWELPGFEVVPAVARVRYVKNDDREAEVARPATERKALYRELLAQCSLRVLAELYRTDAGQRVESVVFNGYVEGTDPASGREEQRYLVALTVRREDFRAVSLDRVAPVDCLVDGLRGRLSARPEKLEPVRTDRLAEEVGSWQAPAAEEDEPDLFEMDPIAFEELIAELFRRRGFRTSTTARSGDQGVDVIAEDPDPVTGGRIVIQAKRYRRTVDPTAVRDLDATRVHHGATKGILVTTAGFGPDSHRWVQGKPLTLVDGPMLVGLLREHGLAGRLGPAERLDPTVLLPRGDLGLSGQDLASSGQEPTVLLPRPEPVELLPGQNVLLPVGGLAELSVRFAAGGPEADLTLLLLTGAGVVRSDEDFVFYHQPTDRDGTVTLHPKEPADGRRSETATVRLPGLPDGVERVAVSVNMDADSTATCAELLGPELTVRSADGSSWAFRPPADPEVSAMLVAEFYRHQGSWKLRAVGQGWSDGLAGLARAHGVDVG</sequence>